<feature type="transmembrane region" description="Helical" evidence="1">
    <location>
        <begin position="12"/>
        <end position="29"/>
    </location>
</feature>
<proteinExistence type="predicted"/>
<reference evidence="2" key="1">
    <citation type="submission" date="2023-02" db="EMBL/GenBank/DDBJ databases">
        <title>Genome sequence of Hyphococcus flavus.</title>
        <authorList>
            <person name="Rong J.-C."/>
            <person name="Zhao Q."/>
            <person name="Yi M."/>
            <person name="Wu J.-Y."/>
        </authorList>
    </citation>
    <scope>NUCLEOTIDE SEQUENCE</scope>
    <source>
        <strain evidence="2">MCCC 1K03223</strain>
    </source>
</reference>
<name>A0AAF0CBH1_9PROT</name>
<keyword evidence="1" id="KW-0472">Membrane</keyword>
<dbReference type="EMBL" id="CP118166">
    <property type="protein sequence ID" value="WDI30940.1"/>
    <property type="molecule type" value="Genomic_DNA"/>
</dbReference>
<evidence type="ECO:0008006" key="4">
    <source>
        <dbReference type="Google" id="ProtNLM"/>
    </source>
</evidence>
<keyword evidence="1" id="KW-0812">Transmembrane</keyword>
<dbReference type="RefSeq" id="WP_274492762.1">
    <property type="nucleotide sequence ID" value="NZ_CP118166.1"/>
</dbReference>
<keyword evidence="3" id="KW-1185">Reference proteome</keyword>
<protein>
    <recommendedName>
        <fullName evidence="4">Transmembrane protein (PGPGW)</fullName>
    </recommendedName>
</protein>
<organism evidence="2 3">
    <name type="scientific">Hyphococcus flavus</name>
    <dbReference type="NCBI Taxonomy" id="1866326"/>
    <lineage>
        <taxon>Bacteria</taxon>
        <taxon>Pseudomonadati</taxon>
        <taxon>Pseudomonadota</taxon>
        <taxon>Alphaproteobacteria</taxon>
        <taxon>Parvularculales</taxon>
        <taxon>Parvularculaceae</taxon>
        <taxon>Hyphococcus</taxon>
    </lineage>
</organism>
<dbReference type="Proteomes" id="UP001214043">
    <property type="component" value="Chromosome"/>
</dbReference>
<dbReference type="KEGG" id="hfl:PUV54_13350"/>
<keyword evidence="1" id="KW-1133">Transmembrane helix</keyword>
<feature type="transmembrane region" description="Helical" evidence="1">
    <location>
        <begin position="35"/>
        <end position="55"/>
    </location>
</feature>
<gene>
    <name evidence="2" type="ORF">PUV54_13350</name>
</gene>
<sequence length="96" mass="11384">MGIRLFRTIFKAMVTMFAILLIVIGIIVMPSPIPFGIIFIGIGFLLLVAVAPDMVRWLRRRWRWFDRQIIKLEEKLPEWIAKQLRKSDVERDEDDN</sequence>
<evidence type="ECO:0000313" key="3">
    <source>
        <dbReference type="Proteomes" id="UP001214043"/>
    </source>
</evidence>
<evidence type="ECO:0000256" key="1">
    <source>
        <dbReference type="SAM" id="Phobius"/>
    </source>
</evidence>
<evidence type="ECO:0000313" key="2">
    <source>
        <dbReference type="EMBL" id="WDI30940.1"/>
    </source>
</evidence>
<dbReference type="AlphaFoldDB" id="A0AAF0CBH1"/>
<accession>A0AAF0CBH1</accession>